<keyword evidence="2 7" id="KW-0813">Transport</keyword>
<proteinExistence type="inferred from homology"/>
<evidence type="ECO:0000313" key="10">
    <source>
        <dbReference type="RefSeq" id="XP_072839115.1"/>
    </source>
</evidence>
<comment type="similarity">
    <text evidence="1 7">Belongs to the globin family.</text>
</comment>
<name>A0ABM5F137_9SAUR</name>
<evidence type="ECO:0000256" key="2">
    <source>
        <dbReference type="ARBA" id="ARBA00022448"/>
    </source>
</evidence>
<dbReference type="SUPFAM" id="SSF46458">
    <property type="entry name" value="Globin-like"/>
    <property type="match status" value="1"/>
</dbReference>
<dbReference type="InterPro" id="IPR000971">
    <property type="entry name" value="Globin"/>
</dbReference>
<dbReference type="Gene3D" id="1.10.490.10">
    <property type="entry name" value="Globins"/>
    <property type="match status" value="1"/>
</dbReference>
<reference evidence="10" key="1">
    <citation type="submission" date="2025-08" db="UniProtKB">
        <authorList>
            <consortium name="RefSeq"/>
        </authorList>
    </citation>
    <scope>IDENTIFICATION</scope>
</reference>
<dbReference type="CDD" id="cd08927">
    <property type="entry name" value="Hb-alpha-like"/>
    <property type="match status" value="1"/>
</dbReference>
<dbReference type="GeneID" id="110089136"/>
<dbReference type="Proteomes" id="UP001652642">
    <property type="component" value="Chromosome 13"/>
</dbReference>
<protein>
    <submittedName>
        <fullName evidence="10">Hemoglobin subunit alpha-1-like</fullName>
    </submittedName>
</protein>
<keyword evidence="9" id="KW-1185">Reference proteome</keyword>
<dbReference type="PANTHER" id="PTHR11442">
    <property type="entry name" value="HEMOGLOBIN FAMILY MEMBER"/>
    <property type="match status" value="1"/>
</dbReference>
<dbReference type="RefSeq" id="XP_072839115.1">
    <property type="nucleotide sequence ID" value="XM_072983014.1"/>
</dbReference>
<dbReference type="InterPro" id="IPR012292">
    <property type="entry name" value="Globin/Proto"/>
</dbReference>
<keyword evidence="4 7" id="KW-0561">Oxygen transport</keyword>
<dbReference type="InterPro" id="IPR050056">
    <property type="entry name" value="Hemoglobin_oxygen_transport"/>
</dbReference>
<keyword evidence="5" id="KW-0479">Metal-binding</keyword>
<gene>
    <name evidence="10" type="primary">LOC110089136</name>
</gene>
<dbReference type="InterPro" id="IPR002338">
    <property type="entry name" value="Hemoglobin_a-typ"/>
</dbReference>
<dbReference type="PANTHER" id="PTHR11442:SF48">
    <property type="entry name" value="HEMOGLOBIN SUBUNIT ALPHA"/>
    <property type="match status" value="1"/>
</dbReference>
<dbReference type="PROSITE" id="PS01033">
    <property type="entry name" value="GLOBIN"/>
    <property type="match status" value="1"/>
</dbReference>
<evidence type="ECO:0000256" key="6">
    <source>
        <dbReference type="ARBA" id="ARBA00023004"/>
    </source>
</evidence>
<evidence type="ECO:0000256" key="4">
    <source>
        <dbReference type="ARBA" id="ARBA00022621"/>
    </source>
</evidence>
<dbReference type="InterPro" id="IPR009050">
    <property type="entry name" value="Globin-like_sf"/>
</dbReference>
<evidence type="ECO:0000256" key="5">
    <source>
        <dbReference type="ARBA" id="ARBA00022723"/>
    </source>
</evidence>
<organism evidence="9 10">
    <name type="scientific">Pogona vitticeps</name>
    <name type="common">central bearded dragon</name>
    <dbReference type="NCBI Taxonomy" id="103695"/>
    <lineage>
        <taxon>Eukaryota</taxon>
        <taxon>Metazoa</taxon>
        <taxon>Chordata</taxon>
        <taxon>Craniata</taxon>
        <taxon>Vertebrata</taxon>
        <taxon>Euteleostomi</taxon>
        <taxon>Lepidosauria</taxon>
        <taxon>Squamata</taxon>
        <taxon>Bifurcata</taxon>
        <taxon>Unidentata</taxon>
        <taxon>Episquamata</taxon>
        <taxon>Toxicofera</taxon>
        <taxon>Iguania</taxon>
        <taxon>Acrodonta</taxon>
        <taxon>Agamidae</taxon>
        <taxon>Amphibolurinae</taxon>
        <taxon>Pogona</taxon>
    </lineage>
</organism>
<evidence type="ECO:0000313" key="9">
    <source>
        <dbReference type="Proteomes" id="UP001652642"/>
    </source>
</evidence>
<accession>A0ABM5F137</accession>
<evidence type="ECO:0000259" key="8">
    <source>
        <dbReference type="PROSITE" id="PS01033"/>
    </source>
</evidence>
<dbReference type="InterPro" id="IPR002339">
    <property type="entry name" value="Hemoglobin_pi"/>
</dbReference>
<sequence>MGLTDDDKNHVRAAWGHVSKNPEAFGAECLIRLFTAHPTTKTYFSHFDLHENSPQIRAHGKKVIDALTQAVHNLDDIPGALSKLSDLHAEKLRVDPVNFPLLGHCILVTLACHNHGPLNASTILSMDKFMAVTSKALVARYR</sequence>
<dbReference type="Pfam" id="PF00042">
    <property type="entry name" value="Globin"/>
    <property type="match status" value="1"/>
</dbReference>
<evidence type="ECO:0000256" key="3">
    <source>
        <dbReference type="ARBA" id="ARBA00022617"/>
    </source>
</evidence>
<evidence type="ECO:0000256" key="7">
    <source>
        <dbReference type="RuleBase" id="RU000356"/>
    </source>
</evidence>
<feature type="domain" description="Globin" evidence="8">
    <location>
        <begin position="2"/>
        <end position="142"/>
    </location>
</feature>
<keyword evidence="6" id="KW-0408">Iron</keyword>
<evidence type="ECO:0000256" key="1">
    <source>
        <dbReference type="ARBA" id="ARBA00008705"/>
    </source>
</evidence>
<dbReference type="PRINTS" id="PR00612">
    <property type="entry name" value="ALPHAHAEM"/>
</dbReference>
<dbReference type="PRINTS" id="PR00815">
    <property type="entry name" value="PIHAEM"/>
</dbReference>
<keyword evidence="3 7" id="KW-0349">Heme</keyword>